<feature type="domain" description="Peptidase M28" evidence="1">
    <location>
        <begin position="196"/>
        <end position="361"/>
    </location>
</feature>
<keyword evidence="3" id="KW-1185">Reference proteome</keyword>
<proteinExistence type="predicted"/>
<name>A0A1W6K015_9CREN</name>
<dbReference type="Pfam" id="PF04389">
    <property type="entry name" value="Peptidase_M28"/>
    <property type="match status" value="1"/>
</dbReference>
<dbReference type="InterPro" id="IPR007484">
    <property type="entry name" value="Peptidase_M28"/>
</dbReference>
<dbReference type="Proteomes" id="UP000193404">
    <property type="component" value="Chromosome"/>
</dbReference>
<accession>A0A1W6K015</accession>
<sequence>MLFITSKLFMVSRIVMILNRIKELADYGEIIAGDKKERKIVSKIKSFFNYYDEINIIPIPVLNYSESHEIYSKDIIDCEYLPYSPSADLEVDIVKDFKECNENKAILINLNHIYEINKYYFLSNKYNCSAVIFATDKKSKFVIKNTPYLNLFPTSPPKIPAIIISSKELSKIDNKIVIKSKVNIRESIGYILEVILNSKSDKKIFVTSHHDHFFNGEHDNLLSVSLLPEIKSEKYELHLISFTAEEMGALGYTSFSWSYGSRYFINNYLKKLDNIILNINLDNIDPENPLIKATPGISNIVNNLSIRHKSNIEIYSDGYSFIKSGVPSLTIEGHDKDYHTVDDIVGTSEEKYISNIVDNINKIISSEILIDYNEMKEEIKNTAKKLPIGLKSILINVIDNLDYETYKNLLKLYGGILDLEKPFIITSLFHKLIGLHDVKSQVYLEGKPAIEISSDKEEYVNEMKKIFENEYINIIYDISKKFL</sequence>
<reference evidence="2 3" key="1">
    <citation type="submission" date="2017-03" db="EMBL/GenBank/DDBJ databases">
        <title>Sulfur activation and transportation mechanism of thermophilic Archaea Acidianus manzaensis YN-25.</title>
        <authorList>
            <person name="Ma Y."/>
            <person name="Yang Y."/>
            <person name="Xia J."/>
        </authorList>
    </citation>
    <scope>NUCLEOTIDE SEQUENCE [LARGE SCALE GENOMIC DNA]</scope>
    <source>
        <strain evidence="2 3">YN-25</strain>
    </source>
</reference>
<dbReference type="EMBL" id="CP020477">
    <property type="protein sequence ID" value="ARM75921.1"/>
    <property type="molecule type" value="Genomic_DNA"/>
</dbReference>
<gene>
    <name evidence="2" type="ORF">B6F84_07700</name>
</gene>
<dbReference type="AlphaFoldDB" id="A0A1W6K015"/>
<dbReference type="Gene3D" id="3.40.630.10">
    <property type="entry name" value="Zn peptidases"/>
    <property type="match status" value="1"/>
</dbReference>
<organism evidence="2 3">
    <name type="scientific">Acidianus manzaensis</name>
    <dbReference type="NCBI Taxonomy" id="282676"/>
    <lineage>
        <taxon>Archaea</taxon>
        <taxon>Thermoproteota</taxon>
        <taxon>Thermoprotei</taxon>
        <taxon>Sulfolobales</taxon>
        <taxon>Sulfolobaceae</taxon>
        <taxon>Acidianus</taxon>
    </lineage>
</organism>
<dbReference type="STRING" id="282676.B6F84_07700"/>
<evidence type="ECO:0000313" key="2">
    <source>
        <dbReference type="EMBL" id="ARM75921.1"/>
    </source>
</evidence>
<dbReference type="KEGG" id="aman:B6F84_07700"/>
<dbReference type="SUPFAM" id="SSF53187">
    <property type="entry name" value="Zn-dependent exopeptidases"/>
    <property type="match status" value="1"/>
</dbReference>
<evidence type="ECO:0000259" key="1">
    <source>
        <dbReference type="Pfam" id="PF04389"/>
    </source>
</evidence>
<protein>
    <recommendedName>
        <fullName evidence="1">Peptidase M28 domain-containing protein</fullName>
    </recommendedName>
</protein>
<evidence type="ECO:0000313" key="3">
    <source>
        <dbReference type="Proteomes" id="UP000193404"/>
    </source>
</evidence>